<dbReference type="SUPFAM" id="SSF64438">
    <property type="entry name" value="CNF1/YfiH-like putative cysteine hydrolases"/>
    <property type="match status" value="1"/>
</dbReference>
<dbReference type="Gene3D" id="3.60.140.10">
    <property type="entry name" value="CNF1/YfiH-like putative cysteine hydrolases"/>
    <property type="match status" value="1"/>
</dbReference>
<dbReference type="PANTHER" id="PTHR30616:SF2">
    <property type="entry name" value="PURINE NUCLEOSIDE PHOSPHORYLASE LACC1"/>
    <property type="match status" value="1"/>
</dbReference>
<comment type="function">
    <text evidence="2">Purine nucleoside enzyme that catalyzes the phosphorolysis of adenosine and inosine nucleosides, yielding D-ribose 1-phosphate and the respective free bases, adenine and hypoxanthine. Also catalyzes the phosphorolysis of S-methyl-5'-thioadenosine into adenine and S-methyl-5-thio-alpha-D-ribose 1-phosphate. Also has adenosine deaminase activity.</text>
</comment>
<comment type="caution">
    <text evidence="12">The sequence shown here is derived from an EMBL/GenBank/DDBJ whole genome shotgun (WGS) entry which is preliminary data.</text>
</comment>
<evidence type="ECO:0000313" key="12">
    <source>
        <dbReference type="EMBL" id="MCQ4923862.1"/>
    </source>
</evidence>
<dbReference type="InterPro" id="IPR038371">
    <property type="entry name" value="Cu_polyphenol_OxRdtase_sf"/>
</dbReference>
<evidence type="ECO:0000256" key="11">
    <source>
        <dbReference type="RuleBase" id="RU361274"/>
    </source>
</evidence>
<comment type="catalytic activity">
    <reaction evidence="9">
        <text>adenosine + phosphate = alpha-D-ribose 1-phosphate + adenine</text>
        <dbReference type="Rhea" id="RHEA:27642"/>
        <dbReference type="ChEBI" id="CHEBI:16335"/>
        <dbReference type="ChEBI" id="CHEBI:16708"/>
        <dbReference type="ChEBI" id="CHEBI:43474"/>
        <dbReference type="ChEBI" id="CHEBI:57720"/>
        <dbReference type="EC" id="2.4.2.1"/>
    </reaction>
    <physiologicalReaction direction="left-to-right" evidence="9">
        <dbReference type="Rhea" id="RHEA:27643"/>
    </physiologicalReaction>
</comment>
<dbReference type="InterPro" id="IPR003730">
    <property type="entry name" value="Cu_polyphenol_OxRdtase"/>
</dbReference>
<dbReference type="Proteomes" id="UP001524478">
    <property type="component" value="Unassembled WGS sequence"/>
</dbReference>
<keyword evidence="7" id="KW-0862">Zinc</keyword>
<proteinExistence type="inferred from homology"/>
<dbReference type="PANTHER" id="PTHR30616">
    <property type="entry name" value="UNCHARACTERIZED PROTEIN YFIH"/>
    <property type="match status" value="1"/>
</dbReference>
<keyword evidence="4" id="KW-0808">Transferase</keyword>
<evidence type="ECO:0000256" key="4">
    <source>
        <dbReference type="ARBA" id="ARBA00022679"/>
    </source>
</evidence>
<evidence type="ECO:0000256" key="2">
    <source>
        <dbReference type="ARBA" id="ARBA00003215"/>
    </source>
</evidence>
<gene>
    <name evidence="12" type="primary">pgeF</name>
    <name evidence="12" type="ORF">NE686_12240</name>
</gene>
<protein>
    <recommendedName>
        <fullName evidence="11">Purine nucleoside phosphorylase</fullName>
    </recommendedName>
</protein>
<evidence type="ECO:0000256" key="3">
    <source>
        <dbReference type="ARBA" id="ARBA00007353"/>
    </source>
</evidence>
<dbReference type="CDD" id="cd16833">
    <property type="entry name" value="YfiH"/>
    <property type="match status" value="1"/>
</dbReference>
<evidence type="ECO:0000256" key="9">
    <source>
        <dbReference type="ARBA" id="ARBA00048968"/>
    </source>
</evidence>
<dbReference type="Pfam" id="PF02578">
    <property type="entry name" value="Cu-oxidase_4"/>
    <property type="match status" value="1"/>
</dbReference>
<evidence type="ECO:0000256" key="8">
    <source>
        <dbReference type="ARBA" id="ARBA00047989"/>
    </source>
</evidence>
<sequence>MEIIKKYKDNILYYQIEGFNFDEKMNHIFSTRIGWEQDKLFDNLSEVLNIHEENIYRAKQVHGTDVLIIENQNIGEASIQQKDGFITNKKGIALCTYHADCVPIYFYDNIKEVIALAHAGWKGTLNNIVKVVIENMIEYFGCNIEDISAAIGPSIGSCCYEIGPDVEKLFRKQYPDYIDIIIYKDHKMYLDLWKVNKMNLINLGVSEKKIFLSKFCTSCNIDNLYSYRKEKGTKNRMIAAITLNH</sequence>
<organism evidence="12 13">
    <name type="scientific">Tissierella carlieri</name>
    <dbReference type="NCBI Taxonomy" id="689904"/>
    <lineage>
        <taxon>Bacteria</taxon>
        <taxon>Bacillati</taxon>
        <taxon>Bacillota</taxon>
        <taxon>Tissierellia</taxon>
        <taxon>Tissierellales</taxon>
        <taxon>Tissierellaceae</taxon>
        <taxon>Tissierella</taxon>
    </lineage>
</organism>
<comment type="similarity">
    <text evidence="3 11">Belongs to the purine nucleoside phosphorylase YfiH/LACC1 family.</text>
</comment>
<dbReference type="InterPro" id="IPR011324">
    <property type="entry name" value="Cytotoxic_necrot_fac-like_cat"/>
</dbReference>
<reference evidence="12 13" key="1">
    <citation type="submission" date="2022-06" db="EMBL/GenBank/DDBJ databases">
        <title>Isolation of gut microbiota from human fecal samples.</title>
        <authorList>
            <person name="Pamer E.G."/>
            <person name="Barat B."/>
            <person name="Waligurski E."/>
            <person name="Medina S."/>
            <person name="Paddock L."/>
            <person name="Mostad J."/>
        </authorList>
    </citation>
    <scope>NUCLEOTIDE SEQUENCE [LARGE SCALE GENOMIC DNA]</scope>
    <source>
        <strain evidence="12 13">DFI.7.95</strain>
    </source>
</reference>
<evidence type="ECO:0000313" key="13">
    <source>
        <dbReference type="Proteomes" id="UP001524478"/>
    </source>
</evidence>
<comment type="catalytic activity">
    <reaction evidence="8">
        <text>adenosine + H2O + H(+) = inosine + NH4(+)</text>
        <dbReference type="Rhea" id="RHEA:24408"/>
        <dbReference type="ChEBI" id="CHEBI:15377"/>
        <dbReference type="ChEBI" id="CHEBI:15378"/>
        <dbReference type="ChEBI" id="CHEBI:16335"/>
        <dbReference type="ChEBI" id="CHEBI:17596"/>
        <dbReference type="ChEBI" id="CHEBI:28938"/>
        <dbReference type="EC" id="3.5.4.4"/>
    </reaction>
    <physiologicalReaction direction="left-to-right" evidence="8">
        <dbReference type="Rhea" id="RHEA:24409"/>
    </physiologicalReaction>
</comment>
<evidence type="ECO:0000256" key="1">
    <source>
        <dbReference type="ARBA" id="ARBA00000553"/>
    </source>
</evidence>
<evidence type="ECO:0000256" key="10">
    <source>
        <dbReference type="ARBA" id="ARBA00049893"/>
    </source>
</evidence>
<keyword evidence="6" id="KW-0378">Hydrolase</keyword>
<evidence type="ECO:0000256" key="5">
    <source>
        <dbReference type="ARBA" id="ARBA00022723"/>
    </source>
</evidence>
<comment type="catalytic activity">
    <reaction evidence="10">
        <text>S-methyl-5'-thioadenosine + phosphate = 5-(methylsulfanyl)-alpha-D-ribose 1-phosphate + adenine</text>
        <dbReference type="Rhea" id="RHEA:11852"/>
        <dbReference type="ChEBI" id="CHEBI:16708"/>
        <dbReference type="ChEBI" id="CHEBI:17509"/>
        <dbReference type="ChEBI" id="CHEBI:43474"/>
        <dbReference type="ChEBI" id="CHEBI:58533"/>
        <dbReference type="EC" id="2.4.2.28"/>
    </reaction>
    <physiologicalReaction direction="left-to-right" evidence="10">
        <dbReference type="Rhea" id="RHEA:11853"/>
    </physiologicalReaction>
</comment>
<dbReference type="RefSeq" id="WP_256311718.1">
    <property type="nucleotide sequence ID" value="NZ_JANGAC010000008.1"/>
</dbReference>
<evidence type="ECO:0000256" key="7">
    <source>
        <dbReference type="ARBA" id="ARBA00022833"/>
    </source>
</evidence>
<dbReference type="EMBL" id="JANGAC010000008">
    <property type="protein sequence ID" value="MCQ4923862.1"/>
    <property type="molecule type" value="Genomic_DNA"/>
</dbReference>
<accession>A0ABT1SBK2</accession>
<keyword evidence="5" id="KW-0479">Metal-binding</keyword>
<keyword evidence="13" id="KW-1185">Reference proteome</keyword>
<dbReference type="NCBIfam" id="TIGR00726">
    <property type="entry name" value="peptidoglycan editing factor PgeF"/>
    <property type="match status" value="1"/>
</dbReference>
<name>A0ABT1SBK2_9FIRM</name>
<comment type="catalytic activity">
    <reaction evidence="1">
        <text>inosine + phosphate = alpha-D-ribose 1-phosphate + hypoxanthine</text>
        <dbReference type="Rhea" id="RHEA:27646"/>
        <dbReference type="ChEBI" id="CHEBI:17368"/>
        <dbReference type="ChEBI" id="CHEBI:17596"/>
        <dbReference type="ChEBI" id="CHEBI:43474"/>
        <dbReference type="ChEBI" id="CHEBI:57720"/>
        <dbReference type="EC" id="2.4.2.1"/>
    </reaction>
    <physiologicalReaction direction="left-to-right" evidence="1">
        <dbReference type="Rhea" id="RHEA:27647"/>
    </physiologicalReaction>
</comment>
<evidence type="ECO:0000256" key="6">
    <source>
        <dbReference type="ARBA" id="ARBA00022801"/>
    </source>
</evidence>